<comment type="similarity">
    <text evidence="1">Belongs to the FrmR/RcnR family.</text>
</comment>
<dbReference type="Proteomes" id="UP000199382">
    <property type="component" value="Unassembled WGS sequence"/>
</dbReference>
<sequence>MEATPDRHHASDPAISKRLKRSHGHLRKVIEMIEEGRPCAEIAQQLYAVEKAVQQAKKTLIHDRIDHCLSNPAEHDDPQALVTEFREISKYL</sequence>
<evidence type="ECO:0008006" key="5">
    <source>
        <dbReference type="Google" id="ProtNLM"/>
    </source>
</evidence>
<gene>
    <name evidence="3" type="ORF">SAMN04488026_1002135</name>
</gene>
<dbReference type="STRING" id="571298.SAMN04488026_1002135"/>
<protein>
    <recommendedName>
        <fullName evidence="5">DNA-binding transcriptional regulator, FrmR family</fullName>
    </recommendedName>
</protein>
<dbReference type="RefSeq" id="WP_093148354.1">
    <property type="nucleotide sequence ID" value="NZ_FNEK01000002.1"/>
</dbReference>
<accession>A0A1G8K562</accession>
<dbReference type="PANTHER" id="PTHR33677">
    <property type="entry name" value="TRANSCRIPTIONAL REPRESSOR FRMR-RELATED"/>
    <property type="match status" value="1"/>
</dbReference>
<evidence type="ECO:0000313" key="3">
    <source>
        <dbReference type="EMBL" id="SDI37950.1"/>
    </source>
</evidence>
<feature type="region of interest" description="Disordered" evidence="2">
    <location>
        <begin position="1"/>
        <end position="20"/>
    </location>
</feature>
<dbReference type="GO" id="GO:0003677">
    <property type="term" value="F:DNA binding"/>
    <property type="evidence" value="ECO:0007669"/>
    <property type="project" value="InterPro"/>
</dbReference>
<keyword evidence="4" id="KW-1185">Reference proteome</keyword>
<dbReference type="GO" id="GO:0046872">
    <property type="term" value="F:metal ion binding"/>
    <property type="evidence" value="ECO:0007669"/>
    <property type="project" value="InterPro"/>
</dbReference>
<dbReference type="Gene3D" id="1.20.58.1000">
    <property type="entry name" value="Metal-sensitive repressor, helix protomer"/>
    <property type="match status" value="1"/>
</dbReference>
<name>A0A1G8K562_9RHOB</name>
<dbReference type="InterPro" id="IPR003735">
    <property type="entry name" value="Metal_Tscrpt_repr"/>
</dbReference>
<dbReference type="Pfam" id="PF02583">
    <property type="entry name" value="Trns_repr_metal"/>
    <property type="match status" value="1"/>
</dbReference>
<dbReference type="EMBL" id="FNEK01000002">
    <property type="protein sequence ID" value="SDI37950.1"/>
    <property type="molecule type" value="Genomic_DNA"/>
</dbReference>
<feature type="compositionally biased region" description="Basic and acidic residues" evidence="2">
    <location>
        <begin position="1"/>
        <end position="11"/>
    </location>
</feature>
<evidence type="ECO:0000256" key="1">
    <source>
        <dbReference type="ARBA" id="ARBA00005260"/>
    </source>
</evidence>
<dbReference type="InterPro" id="IPR038390">
    <property type="entry name" value="Metal_Tscrpt_repr_sf"/>
</dbReference>
<dbReference type="OrthoDB" id="9811244at2"/>
<reference evidence="3 4" key="1">
    <citation type="submission" date="2016-10" db="EMBL/GenBank/DDBJ databases">
        <authorList>
            <person name="de Groot N.N."/>
        </authorList>
    </citation>
    <scope>NUCLEOTIDE SEQUENCE [LARGE SCALE GENOMIC DNA]</scope>
    <source>
        <strain evidence="3 4">DSM 25294</strain>
    </source>
</reference>
<evidence type="ECO:0000256" key="2">
    <source>
        <dbReference type="SAM" id="MobiDB-lite"/>
    </source>
</evidence>
<proteinExistence type="inferred from homology"/>
<dbReference type="AlphaFoldDB" id="A0A1G8K562"/>
<evidence type="ECO:0000313" key="4">
    <source>
        <dbReference type="Proteomes" id="UP000199382"/>
    </source>
</evidence>
<organism evidence="3 4">
    <name type="scientific">Aliiruegeria lutimaris</name>
    <dbReference type="NCBI Taxonomy" id="571298"/>
    <lineage>
        <taxon>Bacteria</taxon>
        <taxon>Pseudomonadati</taxon>
        <taxon>Pseudomonadota</taxon>
        <taxon>Alphaproteobacteria</taxon>
        <taxon>Rhodobacterales</taxon>
        <taxon>Roseobacteraceae</taxon>
        <taxon>Aliiruegeria</taxon>
    </lineage>
</organism>
<dbReference type="GO" id="GO:0045892">
    <property type="term" value="P:negative regulation of DNA-templated transcription"/>
    <property type="evidence" value="ECO:0007669"/>
    <property type="project" value="UniProtKB-ARBA"/>
</dbReference>